<gene>
    <name evidence="1" type="ORF">Amon02_000686000</name>
</gene>
<proteinExistence type="predicted"/>
<protein>
    <submittedName>
        <fullName evidence="1">Unnamed protein product</fullName>
    </submittedName>
</protein>
<comment type="caution">
    <text evidence="1">The sequence shown here is derived from an EMBL/GenBank/DDBJ whole genome shotgun (WGS) entry which is preliminary data.</text>
</comment>
<accession>A0ACB5TA49</accession>
<name>A0ACB5TA49_AMBMO</name>
<evidence type="ECO:0000313" key="1">
    <source>
        <dbReference type="EMBL" id="GME84464.1"/>
    </source>
</evidence>
<dbReference type="EMBL" id="BSXS01005518">
    <property type="protein sequence ID" value="GME84464.1"/>
    <property type="molecule type" value="Genomic_DNA"/>
</dbReference>
<evidence type="ECO:0000313" key="2">
    <source>
        <dbReference type="Proteomes" id="UP001165064"/>
    </source>
</evidence>
<keyword evidence="2" id="KW-1185">Reference proteome</keyword>
<reference evidence="1" key="1">
    <citation type="submission" date="2023-04" db="EMBL/GenBank/DDBJ databases">
        <title>Ambrosiozyma monospora NBRC 10751.</title>
        <authorList>
            <person name="Ichikawa N."/>
            <person name="Sato H."/>
            <person name="Tonouchi N."/>
        </authorList>
    </citation>
    <scope>NUCLEOTIDE SEQUENCE</scope>
    <source>
        <strain evidence="1">NBRC 10751</strain>
    </source>
</reference>
<dbReference type="Proteomes" id="UP001165064">
    <property type="component" value="Unassembled WGS sequence"/>
</dbReference>
<sequence length="189" mass="21396">MLKSIEYPHCKPYQLNLFEYGTLDKVKYLSLYFNCFISENDHCWGSLPPNVLFIKLVVTMKLSSTEVVHTTNNKNPNSPSTHYEGKIGGLTFHECFNFRLIHLNPTKMTFLADDGSHEIEIQPFITLSFNNTPSLARPYSQVQIDTYFAPTFVVDQPTASLDRMPSYSSSIYLFSISSATNGHSTSCIS</sequence>
<organism evidence="1 2">
    <name type="scientific">Ambrosiozyma monospora</name>
    <name type="common">Yeast</name>
    <name type="synonym">Endomycopsis monosporus</name>
    <dbReference type="NCBI Taxonomy" id="43982"/>
    <lineage>
        <taxon>Eukaryota</taxon>
        <taxon>Fungi</taxon>
        <taxon>Dikarya</taxon>
        <taxon>Ascomycota</taxon>
        <taxon>Saccharomycotina</taxon>
        <taxon>Pichiomycetes</taxon>
        <taxon>Pichiales</taxon>
        <taxon>Pichiaceae</taxon>
        <taxon>Ambrosiozyma</taxon>
    </lineage>
</organism>